<feature type="transmembrane region" description="Helical" evidence="5">
    <location>
        <begin position="356"/>
        <end position="383"/>
    </location>
</feature>
<comment type="subcellular location">
    <subcellularLocation>
        <location evidence="1">Membrane</location>
        <topology evidence="1">Multi-pass membrane protein</topology>
    </subcellularLocation>
</comment>
<keyword evidence="8" id="KW-1185">Reference proteome</keyword>
<dbReference type="PANTHER" id="PTHR23502">
    <property type="entry name" value="MAJOR FACILITATOR SUPERFAMILY"/>
    <property type="match status" value="1"/>
</dbReference>
<dbReference type="OrthoDB" id="5215911at2759"/>
<dbReference type="InterPro" id="IPR011701">
    <property type="entry name" value="MFS"/>
</dbReference>
<feature type="transmembrane region" description="Helical" evidence="5">
    <location>
        <begin position="59"/>
        <end position="80"/>
    </location>
</feature>
<sequence length="539" mass="60141">MGKADDIDFVHGTVYLVDVIGTMNVKKEDGNDIILQPQPTNDPNDPLTWSKTKKHLQFAIVWVWAFLLAATSNFVGPLFTTWLTDLNTTANQIGVFIALGFLALMIGVTIVQPTGLKLGKYGVYNVCTILVFIAVLIGGFAKGMPEMDFFRFLSCFAAAPVDTLVEISANDLYFQHERSTAFSLLILALYAGCSLGPVASGLILQTIGWRWCFFIQAIIYGGLFIFQILFMEDTTFRRDAHAIIEKGDYMEDESESNSVEKKGGVITTEEVKTSDESLSNVPTKKTWKQTRGWVNRRQNDTRSWWTIFYRPAFLITFPAVVWSGIVYGSQMMWLSLVANTQDMIFSAPPYNFTPQYVGFTTLGQFFGNIFGMLYGGLFVDWLAVKLAKKNNGIMEPEHRLHSMWVPFIVNAVGVITYGLGSYYGAHWAIPTVMGQGFIGFAMSSLGAICLTYAVECYHNLASEALVLILVIRNAIGTIFSFTFQPWLAAQGLRDLSYTLFALSLVCNGGFLIFLKWGKDLRRWTGPRYEKYSAGAGAPH</sequence>
<dbReference type="GO" id="GO:0005886">
    <property type="term" value="C:plasma membrane"/>
    <property type="evidence" value="ECO:0007669"/>
    <property type="project" value="TreeGrafter"/>
</dbReference>
<dbReference type="SUPFAM" id="SSF103473">
    <property type="entry name" value="MFS general substrate transporter"/>
    <property type="match status" value="1"/>
</dbReference>
<keyword evidence="2 5" id="KW-0812">Transmembrane</keyword>
<evidence type="ECO:0000313" key="7">
    <source>
        <dbReference type="EMBL" id="CAI5760225.1"/>
    </source>
</evidence>
<protein>
    <recommendedName>
        <fullName evidence="6">Major facilitator superfamily (MFS) profile domain-containing protein</fullName>
    </recommendedName>
</protein>
<proteinExistence type="predicted"/>
<feature type="transmembrane region" description="Helical" evidence="5">
    <location>
        <begin position="404"/>
        <end position="425"/>
    </location>
</feature>
<name>A0A9W4TZ00_9ASCO</name>
<dbReference type="Pfam" id="PF07690">
    <property type="entry name" value="MFS_1"/>
    <property type="match status" value="1"/>
</dbReference>
<comment type="caution">
    <text evidence="7">The sequence shown here is derived from an EMBL/GenBank/DDBJ whole genome shotgun (WGS) entry which is preliminary data.</text>
</comment>
<gene>
    <name evidence="7" type="ORF">CANVERA_P4735</name>
</gene>
<evidence type="ECO:0000256" key="3">
    <source>
        <dbReference type="ARBA" id="ARBA00022989"/>
    </source>
</evidence>
<keyword evidence="3 5" id="KW-1133">Transmembrane helix</keyword>
<evidence type="ECO:0000259" key="6">
    <source>
        <dbReference type="PROSITE" id="PS50850"/>
    </source>
</evidence>
<dbReference type="Proteomes" id="UP001152885">
    <property type="component" value="Unassembled WGS sequence"/>
</dbReference>
<dbReference type="AlphaFoldDB" id="A0A9W4TZ00"/>
<feature type="transmembrane region" description="Helical" evidence="5">
    <location>
        <begin position="92"/>
        <end position="111"/>
    </location>
</feature>
<dbReference type="Gene3D" id="1.20.1250.20">
    <property type="entry name" value="MFS general substrate transporter like domains"/>
    <property type="match status" value="1"/>
</dbReference>
<evidence type="ECO:0000313" key="8">
    <source>
        <dbReference type="Proteomes" id="UP001152885"/>
    </source>
</evidence>
<organism evidence="7 8">
    <name type="scientific">Candida verbasci</name>
    <dbReference type="NCBI Taxonomy" id="1227364"/>
    <lineage>
        <taxon>Eukaryota</taxon>
        <taxon>Fungi</taxon>
        <taxon>Dikarya</taxon>
        <taxon>Ascomycota</taxon>
        <taxon>Saccharomycotina</taxon>
        <taxon>Pichiomycetes</taxon>
        <taxon>Debaryomycetaceae</taxon>
        <taxon>Candida/Lodderomyces clade</taxon>
        <taxon>Candida</taxon>
    </lineage>
</organism>
<evidence type="ECO:0000256" key="1">
    <source>
        <dbReference type="ARBA" id="ARBA00004141"/>
    </source>
</evidence>
<dbReference type="InterPro" id="IPR036259">
    <property type="entry name" value="MFS_trans_sf"/>
</dbReference>
<feature type="transmembrane region" description="Helical" evidence="5">
    <location>
        <begin position="181"/>
        <end position="202"/>
    </location>
</feature>
<accession>A0A9W4TZ00</accession>
<feature type="transmembrane region" description="Helical" evidence="5">
    <location>
        <begin position="437"/>
        <end position="457"/>
    </location>
</feature>
<dbReference type="PANTHER" id="PTHR23502:SF34">
    <property type="entry name" value="PROTEIN HOL1"/>
    <property type="match status" value="1"/>
</dbReference>
<evidence type="ECO:0000256" key="4">
    <source>
        <dbReference type="ARBA" id="ARBA00023136"/>
    </source>
</evidence>
<evidence type="ECO:0000256" key="2">
    <source>
        <dbReference type="ARBA" id="ARBA00022692"/>
    </source>
</evidence>
<dbReference type="InterPro" id="IPR020846">
    <property type="entry name" value="MFS_dom"/>
</dbReference>
<feature type="transmembrane region" description="Helical" evidence="5">
    <location>
        <begin position="495"/>
        <end position="514"/>
    </location>
</feature>
<feature type="transmembrane region" description="Helical" evidence="5">
    <location>
        <begin position="123"/>
        <end position="143"/>
    </location>
</feature>
<feature type="domain" description="Major facilitator superfamily (MFS) profile" evidence="6">
    <location>
        <begin position="57"/>
        <end position="521"/>
    </location>
</feature>
<dbReference type="GO" id="GO:0000324">
    <property type="term" value="C:fungal-type vacuole"/>
    <property type="evidence" value="ECO:0007669"/>
    <property type="project" value="TreeGrafter"/>
</dbReference>
<reference evidence="7" key="1">
    <citation type="submission" date="2022-12" db="EMBL/GenBank/DDBJ databases">
        <authorList>
            <person name="Brejova B."/>
        </authorList>
    </citation>
    <scope>NUCLEOTIDE SEQUENCE</scope>
</reference>
<evidence type="ECO:0000256" key="5">
    <source>
        <dbReference type="SAM" id="Phobius"/>
    </source>
</evidence>
<dbReference type="EMBL" id="CANTUO010000006">
    <property type="protein sequence ID" value="CAI5760225.1"/>
    <property type="molecule type" value="Genomic_DNA"/>
</dbReference>
<keyword evidence="4 5" id="KW-0472">Membrane</keyword>
<feature type="transmembrane region" description="Helical" evidence="5">
    <location>
        <begin position="312"/>
        <end position="336"/>
    </location>
</feature>
<dbReference type="GO" id="GO:0022857">
    <property type="term" value="F:transmembrane transporter activity"/>
    <property type="evidence" value="ECO:0007669"/>
    <property type="project" value="InterPro"/>
</dbReference>
<feature type="transmembrane region" description="Helical" evidence="5">
    <location>
        <begin position="464"/>
        <end position="483"/>
    </location>
</feature>
<feature type="transmembrane region" description="Helical" evidence="5">
    <location>
        <begin position="208"/>
        <end position="230"/>
    </location>
</feature>
<dbReference type="PROSITE" id="PS50850">
    <property type="entry name" value="MFS"/>
    <property type="match status" value="1"/>
</dbReference>